<evidence type="ECO:0000313" key="3">
    <source>
        <dbReference type="EnsemblMetazoa" id="BGLB007959-PB"/>
    </source>
</evidence>
<accession>A0A2C9JTR8</accession>
<dbReference type="VEuPathDB" id="VectorBase:BGLAX_028241"/>
<dbReference type="Proteomes" id="UP000076420">
    <property type="component" value="Unassembled WGS sequence"/>
</dbReference>
<feature type="signal peptide" evidence="1">
    <location>
        <begin position="1"/>
        <end position="21"/>
    </location>
</feature>
<dbReference type="AlphaFoldDB" id="A0A2C9JTR8"/>
<dbReference type="OrthoDB" id="6133162at2759"/>
<dbReference type="Pfam" id="PF00059">
    <property type="entry name" value="Lectin_C"/>
    <property type="match status" value="1"/>
</dbReference>
<dbReference type="SMART" id="SM00034">
    <property type="entry name" value="CLECT"/>
    <property type="match status" value="1"/>
</dbReference>
<dbReference type="VEuPathDB" id="VectorBase:BGLB007959"/>
<feature type="chain" id="PRO_5013084402" description="C-type lectin domain-containing protein" evidence="1">
    <location>
        <begin position="22"/>
        <end position="300"/>
    </location>
</feature>
<dbReference type="InterPro" id="IPR050111">
    <property type="entry name" value="C-type_lectin/snaclec_domain"/>
</dbReference>
<protein>
    <recommendedName>
        <fullName evidence="2">C-type lectin domain-containing protein</fullName>
    </recommendedName>
</protein>
<feature type="domain" description="C-type lectin" evidence="2">
    <location>
        <begin position="170"/>
        <end position="270"/>
    </location>
</feature>
<dbReference type="InterPro" id="IPR016186">
    <property type="entry name" value="C-type_lectin-like/link_sf"/>
</dbReference>
<dbReference type="CDD" id="cd00037">
    <property type="entry name" value="CLECT"/>
    <property type="match status" value="1"/>
</dbReference>
<reference evidence="3" key="1">
    <citation type="submission" date="2020-05" db="UniProtKB">
        <authorList>
            <consortium name="EnsemblMetazoa"/>
        </authorList>
    </citation>
    <scope>IDENTIFICATION</scope>
    <source>
        <strain evidence="3">BB02</strain>
    </source>
</reference>
<organism evidence="3 4">
    <name type="scientific">Biomphalaria glabrata</name>
    <name type="common">Bloodfluke planorb</name>
    <name type="synonym">Freshwater snail</name>
    <dbReference type="NCBI Taxonomy" id="6526"/>
    <lineage>
        <taxon>Eukaryota</taxon>
        <taxon>Metazoa</taxon>
        <taxon>Spiralia</taxon>
        <taxon>Lophotrochozoa</taxon>
        <taxon>Mollusca</taxon>
        <taxon>Gastropoda</taxon>
        <taxon>Heterobranchia</taxon>
        <taxon>Euthyneura</taxon>
        <taxon>Panpulmonata</taxon>
        <taxon>Hygrophila</taxon>
        <taxon>Lymnaeoidea</taxon>
        <taxon>Planorbidae</taxon>
        <taxon>Biomphalaria</taxon>
    </lineage>
</organism>
<dbReference type="SUPFAM" id="SSF56436">
    <property type="entry name" value="C-type lectin-like"/>
    <property type="match status" value="1"/>
</dbReference>
<dbReference type="InterPro" id="IPR016187">
    <property type="entry name" value="CTDL_fold"/>
</dbReference>
<dbReference type="Gene3D" id="3.10.100.10">
    <property type="entry name" value="Mannose-Binding Protein A, subunit A"/>
    <property type="match status" value="1"/>
</dbReference>
<dbReference type="PROSITE" id="PS50041">
    <property type="entry name" value="C_TYPE_LECTIN_2"/>
    <property type="match status" value="1"/>
</dbReference>
<dbReference type="KEGG" id="bgt:106067935"/>
<dbReference type="EnsemblMetazoa" id="BGLB007959-RB">
    <property type="protein sequence ID" value="BGLB007959-PB"/>
    <property type="gene ID" value="BGLB007959"/>
</dbReference>
<evidence type="ECO:0000256" key="1">
    <source>
        <dbReference type="SAM" id="SignalP"/>
    </source>
</evidence>
<proteinExistence type="predicted"/>
<name>A0A2C9JTR8_BIOGL</name>
<evidence type="ECO:0000313" key="4">
    <source>
        <dbReference type="Proteomes" id="UP000076420"/>
    </source>
</evidence>
<keyword evidence="1" id="KW-0732">Signal</keyword>
<dbReference type="InterPro" id="IPR001304">
    <property type="entry name" value="C-type_lectin-like"/>
</dbReference>
<evidence type="ECO:0000259" key="2">
    <source>
        <dbReference type="PROSITE" id="PS50041"/>
    </source>
</evidence>
<gene>
    <name evidence="3" type="primary">106067935</name>
</gene>
<dbReference type="PANTHER" id="PTHR22803">
    <property type="entry name" value="MANNOSE, PHOSPHOLIPASE, LECTIN RECEPTOR RELATED"/>
    <property type="match status" value="1"/>
</dbReference>
<sequence>MLKFHNILNLFFLCLVKPIHCQGQCFDFESGALLSTGGVPATRSFLACQIVAPCPAANISSVVSIDIYTSGVVRLARVSQDKQVNVFQSDKGLTLEGVGRVKKNGVSYLFVQFNRNTFTAETVFRCVVFAKNARGETFFISSTTSLVSSAKGGTVSNLMLPLMLTVSQTFENHKYLLSRLSGFTSQEAIQYCENFGGYLAEINSEEEFGAILDFIQYFMKGYSVLIGGTDAAVESSWVFQHSGSPVEFFKWHNGEPNNVGNEDCMALAFWPANGILMNDIPCSEEKVGVKFLCEIEMDLK</sequence>